<dbReference type="Pfam" id="PF04230">
    <property type="entry name" value="PS_pyruv_trans"/>
    <property type="match status" value="1"/>
</dbReference>
<gene>
    <name evidence="2" type="ORF">SAMN05444422_111126</name>
</gene>
<reference evidence="3" key="1">
    <citation type="submission" date="2016-10" db="EMBL/GenBank/DDBJ databases">
        <authorList>
            <person name="Varghese N."/>
            <person name="Submissions S."/>
        </authorList>
    </citation>
    <scope>NUCLEOTIDE SEQUENCE [LARGE SCALE GENOMIC DNA]</scope>
    <source>
        <strain evidence="3">DSM 13078</strain>
    </source>
</reference>
<organism evidence="2 3">
    <name type="scientific">Natronobacterium haloterrestre</name>
    <name type="common">Halobiforma haloterrestris</name>
    <dbReference type="NCBI Taxonomy" id="148448"/>
    <lineage>
        <taxon>Archaea</taxon>
        <taxon>Methanobacteriati</taxon>
        <taxon>Methanobacteriota</taxon>
        <taxon>Stenosarchaea group</taxon>
        <taxon>Halobacteria</taxon>
        <taxon>Halobacteriales</taxon>
        <taxon>Natrialbaceae</taxon>
        <taxon>Natronobacterium</taxon>
    </lineage>
</organism>
<evidence type="ECO:0000313" key="3">
    <source>
        <dbReference type="Proteomes" id="UP000199161"/>
    </source>
</evidence>
<dbReference type="OrthoDB" id="275726at2157"/>
<sequence length="306" mass="34194">MKVASRVDEVSDGGPILTLQPGGNHGDSLIYLGARKLFNETNIPILSFGSGPVRHDAPKSLDWANPRSIYWLRSYFPFLKHRYLSDFSAVYIHGGGNFSEINARSRKNSESGSFEDWGGGVKCYKTAGQFFDCPIIIGPQSCAFSHHNPREVFEDVTNETVFFCREKYSYDLISDATASCDHVEVDLADDTAFHLSQSDLPVDNSTAEYTLLAFRNDAESVTPQIDETIEPPIVSRDISRGEPEFADFVNRAAAASTIHTDRLHVAVLGHILDKDVVFYDNGYHKNRGVYEFSLSDASNVQFKYIR</sequence>
<proteinExistence type="predicted"/>
<dbReference type="InterPro" id="IPR007345">
    <property type="entry name" value="Polysacch_pyruvyl_Trfase"/>
</dbReference>
<protein>
    <submittedName>
        <fullName evidence="2">Exopolysaccharide biosynthesis protein EpsI, predicted pyruvyl transferase</fullName>
    </submittedName>
</protein>
<dbReference type="AlphaFoldDB" id="A0A1I1KMY5"/>
<dbReference type="GO" id="GO:0016740">
    <property type="term" value="F:transferase activity"/>
    <property type="evidence" value="ECO:0007669"/>
    <property type="project" value="UniProtKB-KW"/>
</dbReference>
<accession>A0A1I1KMY5</accession>
<dbReference type="EMBL" id="FOKW01000011">
    <property type="protein sequence ID" value="SFC60018.1"/>
    <property type="molecule type" value="Genomic_DNA"/>
</dbReference>
<evidence type="ECO:0000313" key="2">
    <source>
        <dbReference type="EMBL" id="SFC60018.1"/>
    </source>
</evidence>
<keyword evidence="3" id="KW-1185">Reference proteome</keyword>
<feature type="domain" description="Polysaccharide pyruvyl transferase" evidence="1">
    <location>
        <begin position="24"/>
        <end position="281"/>
    </location>
</feature>
<dbReference type="Proteomes" id="UP000199161">
    <property type="component" value="Unassembled WGS sequence"/>
</dbReference>
<keyword evidence="2" id="KW-0808">Transferase</keyword>
<name>A0A1I1KMY5_NATHA</name>
<evidence type="ECO:0000259" key="1">
    <source>
        <dbReference type="Pfam" id="PF04230"/>
    </source>
</evidence>
<dbReference type="RefSeq" id="WP_089789513.1">
    <property type="nucleotide sequence ID" value="NZ_FOKW01000011.1"/>
</dbReference>